<dbReference type="EMBL" id="SDOV01000003">
    <property type="protein sequence ID" value="KAH7643368.1"/>
    <property type="molecule type" value="Genomic_DNA"/>
</dbReference>
<dbReference type="OrthoDB" id="10671326at2759"/>
<keyword evidence="2" id="KW-0472">Membrane</keyword>
<feature type="transmembrane region" description="Helical" evidence="2">
    <location>
        <begin position="210"/>
        <end position="228"/>
    </location>
</feature>
<keyword evidence="2" id="KW-0812">Transmembrane</keyword>
<name>A0A9D4P3L2_DERFA</name>
<comment type="caution">
    <text evidence="3">The sequence shown here is derived from an EMBL/GenBank/DDBJ whole genome shotgun (WGS) entry which is preliminary data.</text>
</comment>
<sequence>MFIKQRRLQQISTFNELIRASIESLLPVPIESFDDQIIPTFILGPVWISSCVAVMFLLYDIIISLFIRIAIIWNRRFWHEAIEILRHNHIGRQHVIHGSSSSSSNHHNSDETQNSMKLNSSSSSLLATINLRANILKLMKKTLKKTGQNRSNFDSTIVGHTWRTIFFLTDVCDDRHLCRKCTIETINPHNYHHQQHYYVNKQRRNYIRSLIDRFLLIGNHIICLLAIIVNYNQILFYLLSIFYISMSIPLTWIELFVRTKPELQTIYQRQKLCGYKRLNRLNNICILIISAINFIMFSTFFIFYISYDNFIRNMATELASNIY</sequence>
<protein>
    <submittedName>
        <fullName evidence="3">Uncharacterized protein</fullName>
    </submittedName>
</protein>
<reference evidence="3" key="2">
    <citation type="journal article" date="2021" name="World Allergy Organ. J.">
        <title>Chromosome-level assembly of Dermatophagoides farinae genome and transcriptome reveals two novel allergens Der f 37 and Der f 39.</title>
        <authorList>
            <person name="Chen J."/>
            <person name="Cai Z."/>
            <person name="Fan D."/>
            <person name="Hu J."/>
            <person name="Hou Y."/>
            <person name="He Y."/>
            <person name="Zhang Z."/>
            <person name="Zhao Z."/>
            <person name="Gao P."/>
            <person name="Hu W."/>
            <person name="Sun J."/>
            <person name="Li J."/>
            <person name="Ji K."/>
        </authorList>
    </citation>
    <scope>NUCLEOTIDE SEQUENCE</scope>
    <source>
        <strain evidence="3">JKM2019</strain>
    </source>
</reference>
<accession>A0A9D4P3L2</accession>
<feature type="transmembrane region" description="Helical" evidence="2">
    <location>
        <begin position="234"/>
        <end position="257"/>
    </location>
</feature>
<feature type="transmembrane region" description="Helical" evidence="2">
    <location>
        <begin position="284"/>
        <end position="307"/>
    </location>
</feature>
<dbReference type="AlphaFoldDB" id="A0A9D4P3L2"/>
<evidence type="ECO:0000256" key="1">
    <source>
        <dbReference type="SAM" id="MobiDB-lite"/>
    </source>
</evidence>
<evidence type="ECO:0000256" key="2">
    <source>
        <dbReference type="SAM" id="Phobius"/>
    </source>
</evidence>
<reference evidence="3" key="1">
    <citation type="submission" date="2020-06" db="EMBL/GenBank/DDBJ databases">
        <authorList>
            <person name="Ji K."/>
            <person name="Li J."/>
        </authorList>
    </citation>
    <scope>NUCLEOTIDE SEQUENCE</scope>
    <source>
        <strain evidence="3">JKM2019</strain>
        <tissue evidence="3">Whole body</tissue>
    </source>
</reference>
<gene>
    <name evidence="3" type="ORF">HUG17_10059</name>
</gene>
<dbReference type="Proteomes" id="UP000828236">
    <property type="component" value="Unassembled WGS sequence"/>
</dbReference>
<feature type="transmembrane region" description="Helical" evidence="2">
    <location>
        <begin position="46"/>
        <end position="67"/>
    </location>
</feature>
<organism evidence="3">
    <name type="scientific">Dermatophagoides farinae</name>
    <name type="common">American house dust mite</name>
    <dbReference type="NCBI Taxonomy" id="6954"/>
    <lineage>
        <taxon>Eukaryota</taxon>
        <taxon>Metazoa</taxon>
        <taxon>Ecdysozoa</taxon>
        <taxon>Arthropoda</taxon>
        <taxon>Chelicerata</taxon>
        <taxon>Arachnida</taxon>
        <taxon>Acari</taxon>
        <taxon>Acariformes</taxon>
        <taxon>Sarcoptiformes</taxon>
        <taxon>Astigmata</taxon>
        <taxon>Psoroptidia</taxon>
        <taxon>Analgoidea</taxon>
        <taxon>Pyroglyphidae</taxon>
        <taxon>Dermatophagoidinae</taxon>
        <taxon>Dermatophagoides</taxon>
    </lineage>
</organism>
<feature type="region of interest" description="Disordered" evidence="1">
    <location>
        <begin position="96"/>
        <end position="119"/>
    </location>
</feature>
<evidence type="ECO:0000313" key="3">
    <source>
        <dbReference type="EMBL" id="KAH7643368.1"/>
    </source>
</evidence>
<proteinExistence type="predicted"/>
<keyword evidence="2" id="KW-1133">Transmembrane helix</keyword>